<proteinExistence type="predicted"/>
<name>A0A410MDY4_9BACI</name>
<evidence type="ECO:0000256" key="1">
    <source>
        <dbReference type="SAM" id="Phobius"/>
    </source>
</evidence>
<dbReference type="KEGG" id="hli:HLI_12470"/>
<accession>A0A410MDY4</accession>
<keyword evidence="1" id="KW-0812">Transmembrane</keyword>
<gene>
    <name evidence="2" type="ORF">HLI_12470</name>
</gene>
<evidence type="ECO:0000313" key="2">
    <source>
        <dbReference type="EMBL" id="QAS52949.1"/>
    </source>
</evidence>
<keyword evidence="1" id="KW-1133">Transmembrane helix</keyword>
<sequence>MNANLRSSLMLLVGIIVGLTIAEVISNDGFDWDQWVFVITGGVVGYSIIKLLLFLNRKKENS</sequence>
<dbReference type="Proteomes" id="UP000287756">
    <property type="component" value="Chromosome"/>
</dbReference>
<protein>
    <submittedName>
        <fullName evidence="2">Uncharacterized protein</fullName>
    </submittedName>
</protein>
<evidence type="ECO:0000313" key="3">
    <source>
        <dbReference type="Proteomes" id="UP000287756"/>
    </source>
</evidence>
<organism evidence="2 3">
    <name type="scientific">Halobacillus litoralis</name>
    <dbReference type="NCBI Taxonomy" id="45668"/>
    <lineage>
        <taxon>Bacteria</taxon>
        <taxon>Bacillati</taxon>
        <taxon>Bacillota</taxon>
        <taxon>Bacilli</taxon>
        <taxon>Bacillales</taxon>
        <taxon>Bacillaceae</taxon>
        <taxon>Halobacillus</taxon>
    </lineage>
</organism>
<dbReference type="RefSeq" id="WP_128525227.1">
    <property type="nucleotide sequence ID" value="NZ_CANLVY010000001.1"/>
</dbReference>
<feature type="transmembrane region" description="Helical" evidence="1">
    <location>
        <begin position="32"/>
        <end position="55"/>
    </location>
</feature>
<dbReference type="EMBL" id="CP026118">
    <property type="protein sequence ID" value="QAS52949.1"/>
    <property type="molecule type" value="Genomic_DNA"/>
</dbReference>
<keyword evidence="1" id="KW-0472">Membrane</keyword>
<dbReference type="AlphaFoldDB" id="A0A410MDY4"/>
<reference evidence="2 3" key="1">
    <citation type="submission" date="2018-01" db="EMBL/GenBank/DDBJ databases">
        <title>The whole genome sequencing and assembly of Halobacillus litoralis ERB031 strain.</title>
        <authorList>
            <person name="Lee S.-J."/>
            <person name="Park M.-K."/>
            <person name="Kim J.-Y."/>
            <person name="Lee Y.-J."/>
            <person name="Yi H."/>
            <person name="Bahn Y.-S."/>
            <person name="Kim J.F."/>
            <person name="Lee D.-W."/>
        </authorList>
    </citation>
    <scope>NUCLEOTIDE SEQUENCE [LARGE SCALE GENOMIC DNA]</scope>
    <source>
        <strain evidence="2 3">ERB 031</strain>
    </source>
</reference>